<keyword evidence="2" id="KW-1003">Cell membrane</keyword>
<name>A0A1H4FR89_9SPHI</name>
<evidence type="ECO:0000313" key="7">
    <source>
        <dbReference type="EMBL" id="SEA99815.1"/>
    </source>
</evidence>
<sequence length="511" mass="59426">MQKLIKIYFWQVISLISGFATMFMVTPYLASNQNYFGIYTFVVSLNLFLSYADFGFLSAGMKFASEAYARKDRNDEINILGFVFFILCLVFCLFGMLILFFSYNPGYVLKGLTKPEDLKLAKDLFLVFVLSLPVLIAQRALQIIFNIRLYDYLYQRVFSLLNLFKILSVFYFFKNGEYNIVEFYLFTQLITLFSIVIGCFIARTEFKYDFLALLKAVKFNIVIYKKTKGLAFNSLFVTISWIIYYELDALIIGKFVGLKEVAIFNICMSVMTLSRSLYGILYNPFTAKFNHFIGKKEINKLGLAYEKILIIGLPLSVIPTTILILTMKSFIFSWVGAEYSNAVPIIAIMFASYYYTFLSNPTGIAMVALENIKSLYISSALLPIIYWLGILLTFKYFGLWSFGFFKFIAFSISAVLYFYYSKKMFRVNWRLFFNRNIVPAILTVVLLYLVNLMFNKYLPETKGKVDLLRFVGITLGYGIVSLMFYWSFSKDFQRVSKEMYKSLFKSRLLKQ</sequence>
<dbReference type="InterPro" id="IPR050833">
    <property type="entry name" value="Poly_Biosynth_Transport"/>
</dbReference>
<evidence type="ECO:0000256" key="2">
    <source>
        <dbReference type="ARBA" id="ARBA00022475"/>
    </source>
</evidence>
<protein>
    <submittedName>
        <fullName evidence="7">Membrane protein involved in the export of O-antigen and teichoic acid</fullName>
    </submittedName>
</protein>
<feature type="transmembrane region" description="Helical" evidence="6">
    <location>
        <begin position="432"/>
        <end position="450"/>
    </location>
</feature>
<feature type="transmembrane region" description="Helical" evidence="6">
    <location>
        <begin position="227"/>
        <end position="245"/>
    </location>
</feature>
<feature type="transmembrane region" description="Helical" evidence="6">
    <location>
        <begin position="79"/>
        <end position="104"/>
    </location>
</feature>
<keyword evidence="3 6" id="KW-0812">Transmembrane</keyword>
<dbReference type="PANTHER" id="PTHR30250:SF11">
    <property type="entry name" value="O-ANTIGEN TRANSPORTER-RELATED"/>
    <property type="match status" value="1"/>
</dbReference>
<reference evidence="7 8" key="1">
    <citation type="submission" date="2016-10" db="EMBL/GenBank/DDBJ databases">
        <authorList>
            <person name="de Groot N.N."/>
        </authorList>
    </citation>
    <scope>NUCLEOTIDE SEQUENCE [LARGE SCALE GENOMIC DNA]</scope>
    <source>
        <strain evidence="7 8">DSM 19033</strain>
    </source>
</reference>
<evidence type="ECO:0000256" key="4">
    <source>
        <dbReference type="ARBA" id="ARBA00022989"/>
    </source>
</evidence>
<keyword evidence="4 6" id="KW-1133">Transmembrane helix</keyword>
<feature type="transmembrane region" description="Helical" evidence="6">
    <location>
        <begin position="185"/>
        <end position="206"/>
    </location>
</feature>
<dbReference type="OrthoDB" id="752006at2"/>
<comment type="subcellular location">
    <subcellularLocation>
        <location evidence="1">Cell membrane</location>
        <topology evidence="1">Multi-pass membrane protein</topology>
    </subcellularLocation>
</comment>
<feature type="transmembrane region" description="Helical" evidence="6">
    <location>
        <begin position="7"/>
        <end position="30"/>
    </location>
</feature>
<feature type="transmembrane region" description="Helical" evidence="6">
    <location>
        <begin position="400"/>
        <end position="420"/>
    </location>
</feature>
<feature type="transmembrane region" description="Helical" evidence="6">
    <location>
        <begin position="470"/>
        <end position="488"/>
    </location>
</feature>
<dbReference type="AlphaFoldDB" id="A0A1H4FR89"/>
<accession>A0A1H4FR89</accession>
<feature type="transmembrane region" description="Helical" evidence="6">
    <location>
        <begin position="303"/>
        <end position="325"/>
    </location>
</feature>
<evidence type="ECO:0000313" key="8">
    <source>
        <dbReference type="Proteomes" id="UP000198850"/>
    </source>
</evidence>
<feature type="transmembrane region" description="Helical" evidence="6">
    <location>
        <begin position="36"/>
        <end position="58"/>
    </location>
</feature>
<keyword evidence="5 6" id="KW-0472">Membrane</keyword>
<dbReference type="GO" id="GO:0005886">
    <property type="term" value="C:plasma membrane"/>
    <property type="evidence" value="ECO:0007669"/>
    <property type="project" value="UniProtKB-SubCell"/>
</dbReference>
<feature type="transmembrane region" description="Helical" evidence="6">
    <location>
        <begin position="153"/>
        <end position="173"/>
    </location>
</feature>
<gene>
    <name evidence="7" type="ORF">SAMN05443550_10881</name>
</gene>
<evidence type="ECO:0000256" key="5">
    <source>
        <dbReference type="ARBA" id="ARBA00023136"/>
    </source>
</evidence>
<evidence type="ECO:0000256" key="3">
    <source>
        <dbReference type="ARBA" id="ARBA00022692"/>
    </source>
</evidence>
<keyword evidence="8" id="KW-1185">Reference proteome</keyword>
<feature type="transmembrane region" description="Helical" evidence="6">
    <location>
        <begin position="261"/>
        <end position="282"/>
    </location>
</feature>
<dbReference type="RefSeq" id="WP_090557897.1">
    <property type="nucleotide sequence ID" value="NZ_FNRA01000008.1"/>
</dbReference>
<feature type="transmembrane region" description="Helical" evidence="6">
    <location>
        <begin position="375"/>
        <end position="394"/>
    </location>
</feature>
<dbReference type="STRING" id="425514.SAMN05443550_10881"/>
<feature type="transmembrane region" description="Helical" evidence="6">
    <location>
        <begin position="124"/>
        <end position="141"/>
    </location>
</feature>
<evidence type="ECO:0000256" key="6">
    <source>
        <dbReference type="SAM" id="Phobius"/>
    </source>
</evidence>
<dbReference type="Proteomes" id="UP000198850">
    <property type="component" value="Unassembled WGS sequence"/>
</dbReference>
<evidence type="ECO:0000256" key="1">
    <source>
        <dbReference type="ARBA" id="ARBA00004651"/>
    </source>
</evidence>
<organism evidence="7 8">
    <name type="scientific">Pedobacter hartonius</name>
    <dbReference type="NCBI Taxonomy" id="425514"/>
    <lineage>
        <taxon>Bacteria</taxon>
        <taxon>Pseudomonadati</taxon>
        <taxon>Bacteroidota</taxon>
        <taxon>Sphingobacteriia</taxon>
        <taxon>Sphingobacteriales</taxon>
        <taxon>Sphingobacteriaceae</taxon>
        <taxon>Pedobacter</taxon>
    </lineage>
</organism>
<dbReference type="PANTHER" id="PTHR30250">
    <property type="entry name" value="PST FAMILY PREDICTED COLANIC ACID TRANSPORTER"/>
    <property type="match status" value="1"/>
</dbReference>
<dbReference type="EMBL" id="FNRA01000008">
    <property type="protein sequence ID" value="SEA99815.1"/>
    <property type="molecule type" value="Genomic_DNA"/>
</dbReference>
<proteinExistence type="predicted"/>